<accession>A0A9W8RSZ5</accession>
<evidence type="ECO:0000313" key="2">
    <source>
        <dbReference type="EMBL" id="KAJ4251387.1"/>
    </source>
</evidence>
<dbReference type="PANTHER" id="PTHR37012">
    <property type="entry name" value="B-ZIP TRANSCRIPTION FACTOR (EUROFUNG)-RELATED"/>
    <property type="match status" value="1"/>
</dbReference>
<organism evidence="2 3">
    <name type="scientific">Fusarium torreyae</name>
    <dbReference type="NCBI Taxonomy" id="1237075"/>
    <lineage>
        <taxon>Eukaryota</taxon>
        <taxon>Fungi</taxon>
        <taxon>Dikarya</taxon>
        <taxon>Ascomycota</taxon>
        <taxon>Pezizomycotina</taxon>
        <taxon>Sordariomycetes</taxon>
        <taxon>Hypocreomycetidae</taxon>
        <taxon>Hypocreales</taxon>
        <taxon>Nectriaceae</taxon>
        <taxon>Fusarium</taxon>
    </lineage>
</organism>
<sequence>MESECIYDSVIRESRVRGLQSANEKLEEELDAAKLLLKQVATGPDHTRILVLEYLEDSKQPLEIIQLLKDNGAYDSPLDKVENMKDSRGHTNGVLPLHPSATENTNFVKEEVTLIQPEQPIPEDGSRNGMGSTTLDPNLMHPTMLCSPIYTLSTNSASNHPEFTTPWMDNVRCPAPESIELIGSQHQIPLLADSAEDDFSHSIDPTHPQGPMVVEGRSNSLFFKPLFDRTDCLLTSSPIHQKTNIDNHEGANLRYSPPFLPQTQPIDFHNTPGPNVNGSLQPGATTLVHSVGEQLPASLRLHPNYGNNFGNLSLSNSVRANGYPRHVQDTQIRNIFVPNWAATMLNAKPHPGGLDDAFGDVYKKATKLLEEGEPLSRIIGPHPNIAALYDQQEFDKACFLSQWAARMVHSVKLQGYDFTCFASMNIFWYLMRWIIDPRPETYTAIPEWIRPRPSQLFTPHISMADFVLWPELRELVVQLPEMQERMGWLADMSMFIKCDWPYELEQALHRNPTTGLIDLVDLAKV</sequence>
<dbReference type="Proteomes" id="UP001152049">
    <property type="component" value="Unassembled WGS sequence"/>
</dbReference>
<dbReference type="OrthoDB" id="2985014at2759"/>
<dbReference type="PANTHER" id="PTHR37012:SF2">
    <property type="entry name" value="BZIP DOMAIN-CONTAINING PROTEIN-RELATED"/>
    <property type="match status" value="1"/>
</dbReference>
<dbReference type="Pfam" id="PF11905">
    <property type="entry name" value="DUF3425"/>
    <property type="match status" value="1"/>
</dbReference>
<feature type="coiled-coil region" evidence="1">
    <location>
        <begin position="16"/>
        <end position="43"/>
    </location>
</feature>
<protein>
    <submittedName>
        <fullName evidence="2">Uncharacterized protein</fullName>
    </submittedName>
</protein>
<keyword evidence="1" id="KW-0175">Coiled coil</keyword>
<evidence type="ECO:0000256" key="1">
    <source>
        <dbReference type="SAM" id="Coils"/>
    </source>
</evidence>
<dbReference type="InterPro" id="IPR021833">
    <property type="entry name" value="DUF3425"/>
</dbReference>
<evidence type="ECO:0000313" key="3">
    <source>
        <dbReference type="Proteomes" id="UP001152049"/>
    </source>
</evidence>
<name>A0A9W8RSZ5_9HYPO</name>
<reference evidence="2" key="1">
    <citation type="submission" date="2022-09" db="EMBL/GenBank/DDBJ databases">
        <title>Fusarium specimens isolated from Avocado Roots.</title>
        <authorList>
            <person name="Stajich J."/>
            <person name="Roper C."/>
            <person name="Heimlech-Rivalta G."/>
        </authorList>
    </citation>
    <scope>NUCLEOTIDE SEQUENCE</scope>
    <source>
        <strain evidence="2">CF00136</strain>
    </source>
</reference>
<gene>
    <name evidence="2" type="ORF">NW762_011368</name>
</gene>
<dbReference type="AlphaFoldDB" id="A0A9W8RSZ5"/>
<keyword evidence="3" id="KW-1185">Reference proteome</keyword>
<dbReference type="EMBL" id="JAOQAZ010000028">
    <property type="protein sequence ID" value="KAJ4251387.1"/>
    <property type="molecule type" value="Genomic_DNA"/>
</dbReference>
<proteinExistence type="predicted"/>
<comment type="caution">
    <text evidence="2">The sequence shown here is derived from an EMBL/GenBank/DDBJ whole genome shotgun (WGS) entry which is preliminary data.</text>
</comment>